<protein>
    <submittedName>
        <fullName evidence="2">Uncharacterized protein</fullName>
    </submittedName>
</protein>
<keyword evidence="1" id="KW-0812">Transmembrane</keyword>
<dbReference type="EMBL" id="PFLW01000091">
    <property type="protein sequence ID" value="PIY88446.1"/>
    <property type="molecule type" value="Genomic_DNA"/>
</dbReference>
<proteinExistence type="predicted"/>
<sequence>MIPWTTPGHSYNLTSLSIKMDLYTTRTFPRIYFYLFATIWTIYLSIDYFWMIYPTFHYALLFFGLD</sequence>
<name>A0A2M7R6I5_9BACT</name>
<accession>A0A2M7R6I5</accession>
<evidence type="ECO:0000256" key="1">
    <source>
        <dbReference type="SAM" id="Phobius"/>
    </source>
</evidence>
<dbReference type="Proteomes" id="UP000230767">
    <property type="component" value="Unassembled WGS sequence"/>
</dbReference>
<reference evidence="3" key="1">
    <citation type="submission" date="2017-09" db="EMBL/GenBank/DDBJ databases">
        <title>Depth-based differentiation of microbial function through sediment-hosted aquifers and enrichment of novel symbionts in the deep terrestrial subsurface.</title>
        <authorList>
            <person name="Probst A.J."/>
            <person name="Ladd B."/>
            <person name="Jarett J.K."/>
            <person name="Geller-Mcgrath D.E."/>
            <person name="Sieber C.M.K."/>
            <person name="Emerson J.B."/>
            <person name="Anantharaman K."/>
            <person name="Thomas B.C."/>
            <person name="Malmstrom R."/>
            <person name="Stieglmeier M."/>
            <person name="Klingl A."/>
            <person name="Woyke T."/>
            <person name="Ryan C.M."/>
            <person name="Banfield J.F."/>
        </authorList>
    </citation>
    <scope>NUCLEOTIDE SEQUENCE [LARGE SCALE GENOMIC DNA]</scope>
</reference>
<keyword evidence="1" id="KW-0472">Membrane</keyword>
<comment type="caution">
    <text evidence="2">The sequence shown here is derived from an EMBL/GenBank/DDBJ whole genome shotgun (WGS) entry which is preliminary data.</text>
</comment>
<organism evidence="2 3">
    <name type="scientific">Candidatus Nealsonbacteria bacterium CG_4_10_14_0_8_um_filter_37_14</name>
    <dbReference type="NCBI Taxonomy" id="1974684"/>
    <lineage>
        <taxon>Bacteria</taxon>
        <taxon>Candidatus Nealsoniibacteriota</taxon>
    </lineage>
</organism>
<evidence type="ECO:0000313" key="2">
    <source>
        <dbReference type="EMBL" id="PIY88446.1"/>
    </source>
</evidence>
<evidence type="ECO:0000313" key="3">
    <source>
        <dbReference type="Proteomes" id="UP000230767"/>
    </source>
</evidence>
<feature type="transmembrane region" description="Helical" evidence="1">
    <location>
        <begin position="31"/>
        <end position="53"/>
    </location>
</feature>
<gene>
    <name evidence="2" type="ORF">COY73_03895</name>
</gene>
<keyword evidence="1" id="KW-1133">Transmembrane helix</keyword>
<dbReference type="AlphaFoldDB" id="A0A2M7R6I5"/>